<evidence type="ECO:0000313" key="2">
    <source>
        <dbReference type="EMBL" id="KIV90304.1"/>
    </source>
</evidence>
<dbReference type="GeneID" id="27325467"/>
<dbReference type="Proteomes" id="UP000054302">
    <property type="component" value="Unassembled WGS sequence"/>
</dbReference>
<evidence type="ECO:0000256" key="1">
    <source>
        <dbReference type="SAM" id="MobiDB-lite"/>
    </source>
</evidence>
<dbReference type="VEuPathDB" id="FungiDB:PV10_07622"/>
<reference evidence="2 3" key="1">
    <citation type="submission" date="2015-01" db="EMBL/GenBank/DDBJ databases">
        <title>The Genome Sequence of Exophiala mesophila CBS40295.</title>
        <authorList>
            <consortium name="The Broad Institute Genomics Platform"/>
            <person name="Cuomo C."/>
            <person name="de Hoog S."/>
            <person name="Gorbushina A."/>
            <person name="Stielow B."/>
            <person name="Teixiera M."/>
            <person name="Abouelleil A."/>
            <person name="Chapman S.B."/>
            <person name="Priest M."/>
            <person name="Young S.K."/>
            <person name="Wortman J."/>
            <person name="Nusbaum C."/>
            <person name="Birren B."/>
        </authorList>
    </citation>
    <scope>NUCLEOTIDE SEQUENCE [LARGE SCALE GENOMIC DNA]</scope>
    <source>
        <strain evidence="2 3">CBS 40295</strain>
    </source>
</reference>
<feature type="region of interest" description="Disordered" evidence="1">
    <location>
        <begin position="47"/>
        <end position="122"/>
    </location>
</feature>
<protein>
    <submittedName>
        <fullName evidence="2">Uncharacterized protein</fullName>
    </submittedName>
</protein>
<proteinExistence type="predicted"/>
<dbReference type="HOGENOM" id="CLU_2026753_0_0_1"/>
<dbReference type="AlphaFoldDB" id="A0A0D1Z8D1"/>
<accession>A0A0D1Z8D1</accession>
<dbReference type="EMBL" id="KN847524">
    <property type="protein sequence ID" value="KIV90304.1"/>
    <property type="molecule type" value="Genomic_DNA"/>
</dbReference>
<keyword evidence="3" id="KW-1185">Reference proteome</keyword>
<evidence type="ECO:0000313" key="3">
    <source>
        <dbReference type="Proteomes" id="UP000054302"/>
    </source>
</evidence>
<name>A0A0D1Z8D1_EXOME</name>
<gene>
    <name evidence="2" type="ORF">PV10_07622</name>
</gene>
<dbReference type="RefSeq" id="XP_016221879.1">
    <property type="nucleotide sequence ID" value="XM_016372547.1"/>
</dbReference>
<organism evidence="2 3">
    <name type="scientific">Exophiala mesophila</name>
    <name type="common">Black yeast-like fungus</name>
    <dbReference type="NCBI Taxonomy" id="212818"/>
    <lineage>
        <taxon>Eukaryota</taxon>
        <taxon>Fungi</taxon>
        <taxon>Dikarya</taxon>
        <taxon>Ascomycota</taxon>
        <taxon>Pezizomycotina</taxon>
        <taxon>Eurotiomycetes</taxon>
        <taxon>Chaetothyriomycetidae</taxon>
        <taxon>Chaetothyriales</taxon>
        <taxon>Herpotrichiellaceae</taxon>
        <taxon>Exophiala</taxon>
    </lineage>
</organism>
<sequence>MVAVAPATLDPTTPPTQMARLCVKDQPATRAMGLTLQAVEVLETLSIPPKPLAAHRTTMKSSPRSQHARASKNHITSVGEAQATRLASPRRNTPSSTNSRAYSSESQHTNDGKGLLVKRTEQ</sequence>
<feature type="compositionally biased region" description="Polar residues" evidence="1">
    <location>
        <begin position="90"/>
        <end position="109"/>
    </location>
</feature>
<dbReference type="EMBL" id="KN847524">
    <property type="protein sequence ID" value="KIV90305.1"/>
    <property type="molecule type" value="Genomic_DNA"/>
</dbReference>
<dbReference type="RefSeq" id="XP_016221878.1">
    <property type="nucleotide sequence ID" value="XM_016372546.1"/>
</dbReference>